<evidence type="ECO:0000313" key="2">
    <source>
        <dbReference type="Proteomes" id="UP000266841"/>
    </source>
</evidence>
<accession>K0RTK3</accession>
<dbReference type="Proteomes" id="UP000266841">
    <property type="component" value="Unassembled WGS sequence"/>
</dbReference>
<feature type="non-terminal residue" evidence="1">
    <location>
        <position position="70"/>
    </location>
</feature>
<evidence type="ECO:0000313" key="1">
    <source>
        <dbReference type="EMBL" id="EJK55674.1"/>
    </source>
</evidence>
<sequence length="70" mass="7577">MPSSSSSSAWDSNHGYIARTRGSATLHRLGDLPRTGNCLNMKTRLKVAGNVELLRKDATPSPAPERVTLQ</sequence>
<reference evidence="1 2" key="1">
    <citation type="journal article" date="2012" name="Genome Biol.">
        <title>Genome and low-iron response of an oceanic diatom adapted to chronic iron limitation.</title>
        <authorList>
            <person name="Lommer M."/>
            <person name="Specht M."/>
            <person name="Roy A.S."/>
            <person name="Kraemer L."/>
            <person name="Andreson R."/>
            <person name="Gutowska M.A."/>
            <person name="Wolf J."/>
            <person name="Bergner S.V."/>
            <person name="Schilhabel M.B."/>
            <person name="Klostermeier U.C."/>
            <person name="Beiko R.G."/>
            <person name="Rosenstiel P."/>
            <person name="Hippler M."/>
            <person name="Laroche J."/>
        </authorList>
    </citation>
    <scope>NUCLEOTIDE SEQUENCE [LARGE SCALE GENOMIC DNA]</scope>
    <source>
        <strain evidence="1 2">CCMP1005</strain>
    </source>
</reference>
<dbReference type="EMBL" id="AGNL01033472">
    <property type="protein sequence ID" value="EJK55674.1"/>
    <property type="molecule type" value="Genomic_DNA"/>
</dbReference>
<organism evidence="1 2">
    <name type="scientific">Thalassiosira oceanica</name>
    <name type="common">Marine diatom</name>
    <dbReference type="NCBI Taxonomy" id="159749"/>
    <lineage>
        <taxon>Eukaryota</taxon>
        <taxon>Sar</taxon>
        <taxon>Stramenopiles</taxon>
        <taxon>Ochrophyta</taxon>
        <taxon>Bacillariophyta</taxon>
        <taxon>Coscinodiscophyceae</taxon>
        <taxon>Thalassiosirophycidae</taxon>
        <taxon>Thalassiosirales</taxon>
        <taxon>Thalassiosiraceae</taxon>
        <taxon>Thalassiosira</taxon>
    </lineage>
</organism>
<name>K0RTK3_THAOC</name>
<gene>
    <name evidence="1" type="ORF">THAOC_24566</name>
</gene>
<protein>
    <submittedName>
        <fullName evidence="1">Uncharacterized protein</fullName>
    </submittedName>
</protein>
<comment type="caution">
    <text evidence="1">The sequence shown here is derived from an EMBL/GenBank/DDBJ whole genome shotgun (WGS) entry which is preliminary data.</text>
</comment>
<keyword evidence="2" id="KW-1185">Reference proteome</keyword>
<dbReference type="AlphaFoldDB" id="K0RTK3"/>
<proteinExistence type="predicted"/>